<dbReference type="eggNOG" id="KOG0633">
    <property type="taxonomic scope" value="Eukaryota"/>
</dbReference>
<dbReference type="Proteomes" id="UP000001514">
    <property type="component" value="Unassembled WGS sequence"/>
</dbReference>
<protein>
    <recommendedName>
        <fullName evidence="3">histidinol-phosphate transaminase</fullName>
        <ecNumber evidence="3">2.6.1.9</ecNumber>
    </recommendedName>
</protein>
<dbReference type="SUPFAM" id="SSF53383">
    <property type="entry name" value="PLP-dependent transferases"/>
    <property type="match status" value="1"/>
</dbReference>
<dbReference type="Gene3D" id="3.40.640.10">
    <property type="entry name" value="Type I PLP-dependent aspartate aminotransferase-like (Major domain)"/>
    <property type="match status" value="2"/>
</dbReference>
<evidence type="ECO:0000313" key="10">
    <source>
        <dbReference type="Proteomes" id="UP000001514"/>
    </source>
</evidence>
<keyword evidence="4" id="KW-0032">Aminotransferase</keyword>
<dbReference type="STRING" id="88036.D8R7M1"/>
<dbReference type="PANTHER" id="PTHR42885:SF2">
    <property type="entry name" value="HISTIDINOL-PHOSPHATE AMINOTRANSFERASE"/>
    <property type="match status" value="1"/>
</dbReference>
<dbReference type="PANTHER" id="PTHR42885">
    <property type="entry name" value="HISTIDINOL-PHOSPHATE AMINOTRANSFERASE-RELATED"/>
    <property type="match status" value="1"/>
</dbReference>
<evidence type="ECO:0000256" key="1">
    <source>
        <dbReference type="ARBA" id="ARBA00001933"/>
    </source>
</evidence>
<evidence type="ECO:0000259" key="8">
    <source>
        <dbReference type="Pfam" id="PF00155"/>
    </source>
</evidence>
<dbReference type="InParanoid" id="D8R7M1"/>
<dbReference type="InterPro" id="IPR004839">
    <property type="entry name" value="Aminotransferase_I/II_large"/>
</dbReference>
<dbReference type="EC" id="2.6.1.9" evidence="3"/>
<gene>
    <name evidence="9" type="ORF">SELMODRAFT_408231</name>
</gene>
<dbReference type="GO" id="GO:0004400">
    <property type="term" value="F:histidinol-phosphate transaminase activity"/>
    <property type="evidence" value="ECO:0007669"/>
    <property type="project" value="UniProtKB-EC"/>
</dbReference>
<dbReference type="InterPro" id="IPR015421">
    <property type="entry name" value="PyrdxlP-dep_Trfase_major"/>
</dbReference>
<keyword evidence="10" id="KW-1185">Reference proteome</keyword>
<keyword evidence="6" id="KW-0663">Pyridoxal phosphate</keyword>
<comment type="cofactor">
    <cofactor evidence="1">
        <name>pyridoxal 5'-phosphate</name>
        <dbReference type="ChEBI" id="CHEBI:597326"/>
    </cofactor>
</comment>
<comment type="pathway">
    <text evidence="2">Amino-acid biosynthesis; L-histidine biosynthesis; L-histidine from 5-phospho-alpha-D-ribose 1-diphosphate: step 7/9.</text>
</comment>
<dbReference type="KEGG" id="smo:SELMODRAFT_408231"/>
<reference evidence="9 10" key="1">
    <citation type="journal article" date="2011" name="Science">
        <title>The Selaginella genome identifies genetic changes associated with the evolution of vascular plants.</title>
        <authorList>
            <person name="Banks J.A."/>
            <person name="Nishiyama T."/>
            <person name="Hasebe M."/>
            <person name="Bowman J.L."/>
            <person name="Gribskov M."/>
            <person name="dePamphilis C."/>
            <person name="Albert V.A."/>
            <person name="Aono N."/>
            <person name="Aoyama T."/>
            <person name="Ambrose B.A."/>
            <person name="Ashton N.W."/>
            <person name="Axtell M.J."/>
            <person name="Barker E."/>
            <person name="Barker M.S."/>
            <person name="Bennetzen J.L."/>
            <person name="Bonawitz N.D."/>
            <person name="Chapple C."/>
            <person name="Cheng C."/>
            <person name="Correa L.G."/>
            <person name="Dacre M."/>
            <person name="DeBarry J."/>
            <person name="Dreyer I."/>
            <person name="Elias M."/>
            <person name="Engstrom E.M."/>
            <person name="Estelle M."/>
            <person name="Feng L."/>
            <person name="Finet C."/>
            <person name="Floyd S.K."/>
            <person name="Frommer W.B."/>
            <person name="Fujita T."/>
            <person name="Gramzow L."/>
            <person name="Gutensohn M."/>
            <person name="Harholt J."/>
            <person name="Hattori M."/>
            <person name="Heyl A."/>
            <person name="Hirai T."/>
            <person name="Hiwatashi Y."/>
            <person name="Ishikawa M."/>
            <person name="Iwata M."/>
            <person name="Karol K.G."/>
            <person name="Koehler B."/>
            <person name="Kolukisaoglu U."/>
            <person name="Kubo M."/>
            <person name="Kurata T."/>
            <person name="Lalonde S."/>
            <person name="Li K."/>
            <person name="Li Y."/>
            <person name="Litt A."/>
            <person name="Lyons E."/>
            <person name="Manning G."/>
            <person name="Maruyama T."/>
            <person name="Michael T.P."/>
            <person name="Mikami K."/>
            <person name="Miyazaki S."/>
            <person name="Morinaga S."/>
            <person name="Murata T."/>
            <person name="Mueller-Roeber B."/>
            <person name="Nelson D.R."/>
            <person name="Obara M."/>
            <person name="Oguri Y."/>
            <person name="Olmstead R.G."/>
            <person name="Onodera N."/>
            <person name="Petersen B.L."/>
            <person name="Pils B."/>
            <person name="Prigge M."/>
            <person name="Rensing S.A."/>
            <person name="Riano-Pachon D.M."/>
            <person name="Roberts A.W."/>
            <person name="Sato Y."/>
            <person name="Scheller H.V."/>
            <person name="Schulz B."/>
            <person name="Schulz C."/>
            <person name="Shakirov E.V."/>
            <person name="Shibagaki N."/>
            <person name="Shinohara N."/>
            <person name="Shippen D.E."/>
            <person name="Soerensen I."/>
            <person name="Sotooka R."/>
            <person name="Sugimoto N."/>
            <person name="Sugita M."/>
            <person name="Sumikawa N."/>
            <person name="Tanurdzic M."/>
            <person name="Theissen G."/>
            <person name="Ulvskov P."/>
            <person name="Wakazuki S."/>
            <person name="Weng J.K."/>
            <person name="Willats W.W."/>
            <person name="Wipf D."/>
            <person name="Wolf P.G."/>
            <person name="Yang L."/>
            <person name="Zimmer A.D."/>
            <person name="Zhu Q."/>
            <person name="Mitros T."/>
            <person name="Hellsten U."/>
            <person name="Loque D."/>
            <person name="Otillar R."/>
            <person name="Salamov A."/>
            <person name="Schmutz J."/>
            <person name="Shapiro H."/>
            <person name="Lindquist E."/>
            <person name="Lucas S."/>
            <person name="Rokhsar D."/>
            <person name="Grigoriev I.V."/>
        </authorList>
    </citation>
    <scope>NUCLEOTIDE SEQUENCE [LARGE SCALE GENOMIC DNA]</scope>
</reference>
<feature type="domain" description="Aminotransferase class I/classII large" evidence="8">
    <location>
        <begin position="43"/>
        <end position="101"/>
    </location>
</feature>
<proteinExistence type="predicted"/>
<name>D8R7M1_SELML</name>
<organism evidence="10">
    <name type="scientific">Selaginella moellendorffii</name>
    <name type="common">Spikemoss</name>
    <dbReference type="NCBI Taxonomy" id="88036"/>
    <lineage>
        <taxon>Eukaryota</taxon>
        <taxon>Viridiplantae</taxon>
        <taxon>Streptophyta</taxon>
        <taxon>Embryophyta</taxon>
        <taxon>Tracheophyta</taxon>
        <taxon>Lycopodiopsida</taxon>
        <taxon>Selaginellales</taxon>
        <taxon>Selaginellaceae</taxon>
        <taxon>Selaginella</taxon>
    </lineage>
</organism>
<evidence type="ECO:0000256" key="2">
    <source>
        <dbReference type="ARBA" id="ARBA00005011"/>
    </source>
</evidence>
<dbReference type="EMBL" id="GL377573">
    <property type="protein sequence ID" value="EFJ31554.1"/>
    <property type="molecule type" value="Genomic_DNA"/>
</dbReference>
<keyword evidence="5" id="KW-0808">Transferase</keyword>
<dbReference type="Gramene" id="EFJ31554">
    <property type="protein sequence ID" value="EFJ31554"/>
    <property type="gene ID" value="SELMODRAFT_408231"/>
</dbReference>
<evidence type="ECO:0000256" key="7">
    <source>
        <dbReference type="ARBA" id="ARBA00047481"/>
    </source>
</evidence>
<evidence type="ECO:0000256" key="5">
    <source>
        <dbReference type="ARBA" id="ARBA00022679"/>
    </source>
</evidence>
<dbReference type="GO" id="GO:0030170">
    <property type="term" value="F:pyridoxal phosphate binding"/>
    <property type="evidence" value="ECO:0007669"/>
    <property type="project" value="InterPro"/>
</dbReference>
<dbReference type="AlphaFoldDB" id="D8R7M1"/>
<evidence type="ECO:0000256" key="6">
    <source>
        <dbReference type="ARBA" id="ARBA00022898"/>
    </source>
</evidence>
<comment type="catalytic activity">
    <reaction evidence="7">
        <text>L-histidinol phosphate + 2-oxoglutarate = 3-(imidazol-4-yl)-2-oxopropyl phosphate + L-glutamate</text>
        <dbReference type="Rhea" id="RHEA:23744"/>
        <dbReference type="ChEBI" id="CHEBI:16810"/>
        <dbReference type="ChEBI" id="CHEBI:29985"/>
        <dbReference type="ChEBI" id="CHEBI:57766"/>
        <dbReference type="ChEBI" id="CHEBI:57980"/>
        <dbReference type="EC" id="2.6.1.9"/>
    </reaction>
</comment>
<dbReference type="InterPro" id="IPR015424">
    <property type="entry name" value="PyrdxlP-dep_Trfase"/>
</dbReference>
<evidence type="ECO:0000256" key="4">
    <source>
        <dbReference type="ARBA" id="ARBA00022576"/>
    </source>
</evidence>
<evidence type="ECO:0000313" key="9">
    <source>
        <dbReference type="EMBL" id="EFJ31554.1"/>
    </source>
</evidence>
<accession>D8R7M1</accession>
<dbReference type="HOGENOM" id="CLU_1680922_0_0_1"/>
<sequence>MDYILAGCGADELIDLIKCCTLEGGDKIVDCPPTLTMYAFDAAAVKEHSPKMIFLTSPNNPTSSLIIDEDLMAVLALPLLVVLDEAYIEFADQPSRMKVSGDTKGLEEVAMFNAKMATASAPSGDHFFVASSNGTHADKLRKSGCPVLHLQYGTEGI</sequence>
<evidence type="ECO:0000256" key="3">
    <source>
        <dbReference type="ARBA" id="ARBA00012748"/>
    </source>
</evidence>
<dbReference type="Pfam" id="PF00155">
    <property type="entry name" value="Aminotran_1_2"/>
    <property type="match status" value="1"/>
</dbReference>